<sequence>MADDGIDEESTLRGVAGLTLEAGEEWINITELMDRGTKALKEGELVKAAGFGLFDAMTSIEVMDPRLDMGMETEENKAEMAHWDIARRLTLAQTLWIIEQVFSSEMTWHSSAALVQTLYTCNYITADRSDISIGSGAQNPERDMVLYPLLVATGACCQRVWDEYTRGNVYGDEDVFFSTMPPQPFDGTTEADARRLLEVARAHLATYGDDSAARLLRMVVGLREQWLDVLCRLGDANAWDQAMAALAQLSTAHAEYVRELERDDTAALLADGAVRGVFDRRCMRWFPAAAPVKPRELLEQKAAHTAFARLLDDLRQVGALRCASGPEHVERLLLSVARADAALPYARSLLASAADARMHQGESTAGFVRQAAIALVGEPLGIPDDVFVSDATSLLGDWCRAMCQNPARRRRVALKLLGAWDALQSEAEREDMRLFAEAHPREPAAAAGDPERNSFSLSSWAYHSKLLLAETALLGGVRLDVYHPHELPAVFCAVSRLFDAHSVHLARAEHRAGSSYARRGQLLASAQRDVATAVWLTAHVCGRLGLVRPPWRSTPPNDAVASIAASRALDEEPARRARHMLRFRAFAQLASPAGLDYDSLCAAEHGVDMHTLTELLAHARRLLDDTSATLAQCRVDSSSEDQSAAAAVLWAEECEALRHVAVANSIALARLLRCKNFATAEELAVTGAEALRRSMTLQGSDPVPSTVDVQSSTRGGRRRRRNRARAHGTEDATARQWNAAVERLLADAGVRVQWTCDTHNPDWPVVSFFD</sequence>
<protein>
    <submittedName>
        <fullName evidence="7">N-alpha-acetyltransferase, non-catalitic subunit</fullName>
    </submittedName>
</protein>
<accession>A0A9W8LWE9</accession>
<comment type="similarity">
    <text evidence="2">Belongs to the MAK10 family.</text>
</comment>
<reference evidence="7" key="1">
    <citation type="submission" date="2022-07" db="EMBL/GenBank/DDBJ databases">
        <title>Phylogenomic reconstructions and comparative analyses of Kickxellomycotina fungi.</title>
        <authorList>
            <person name="Reynolds N.K."/>
            <person name="Stajich J.E."/>
            <person name="Barry K."/>
            <person name="Grigoriev I.V."/>
            <person name="Crous P."/>
            <person name="Smith M.E."/>
        </authorList>
    </citation>
    <scope>NUCLEOTIDE SEQUENCE</scope>
    <source>
        <strain evidence="7">NRRL 1565</strain>
    </source>
</reference>
<evidence type="ECO:0000256" key="1">
    <source>
        <dbReference type="ARBA" id="ARBA00004496"/>
    </source>
</evidence>
<keyword evidence="8" id="KW-1185">Reference proteome</keyword>
<dbReference type="PANTHER" id="PTHR21373">
    <property type="entry name" value="GLUCOSE REPRESSIBLE PROTEIN MAK10"/>
    <property type="match status" value="1"/>
</dbReference>
<dbReference type="InterPro" id="IPR057982">
    <property type="entry name" value="TPR_NAA35"/>
</dbReference>
<evidence type="ECO:0000313" key="8">
    <source>
        <dbReference type="Proteomes" id="UP001140094"/>
    </source>
</evidence>
<gene>
    <name evidence="7" type="primary">MAK10_1</name>
    <name evidence="7" type="ORF">H4R20_000975</name>
</gene>
<dbReference type="Proteomes" id="UP001140094">
    <property type="component" value="Unassembled WGS sequence"/>
</dbReference>
<dbReference type="Pfam" id="PF04112">
    <property type="entry name" value="Mak10"/>
    <property type="match status" value="1"/>
</dbReference>
<dbReference type="InterPro" id="IPR007244">
    <property type="entry name" value="Naa35_N"/>
</dbReference>
<feature type="domain" description="NAA35-like TPR repeats" evidence="6">
    <location>
        <begin position="386"/>
        <end position="507"/>
    </location>
</feature>
<evidence type="ECO:0000256" key="2">
    <source>
        <dbReference type="ARBA" id="ARBA00006289"/>
    </source>
</evidence>
<dbReference type="GO" id="GO:0031417">
    <property type="term" value="C:NatC complex"/>
    <property type="evidence" value="ECO:0007669"/>
    <property type="project" value="InterPro"/>
</dbReference>
<dbReference type="InterPro" id="IPR057983">
    <property type="entry name" value="NAA35-like_N"/>
</dbReference>
<keyword evidence="3" id="KW-0963">Cytoplasm</keyword>
<comment type="subcellular location">
    <subcellularLocation>
        <location evidence="1">Cytoplasm</location>
    </subcellularLocation>
</comment>
<name>A0A9W8LWE9_9FUNG</name>
<evidence type="ECO:0000259" key="6">
    <source>
        <dbReference type="Pfam" id="PF25789"/>
    </source>
</evidence>
<dbReference type="OrthoDB" id="269405at2759"/>
<comment type="caution">
    <text evidence="7">The sequence shown here is derived from an EMBL/GenBank/DDBJ whole genome shotgun (WGS) entry which is preliminary data.</text>
</comment>
<dbReference type="PANTHER" id="PTHR21373:SF0">
    <property type="entry name" value="N-ALPHA-ACETYLTRANSFERASE 35, NATC AUXILIARY SUBUNIT"/>
    <property type="match status" value="1"/>
</dbReference>
<evidence type="ECO:0000256" key="4">
    <source>
        <dbReference type="SAM" id="MobiDB-lite"/>
    </source>
</evidence>
<evidence type="ECO:0000256" key="3">
    <source>
        <dbReference type="ARBA" id="ARBA00022490"/>
    </source>
</evidence>
<feature type="region of interest" description="Disordered" evidence="4">
    <location>
        <begin position="696"/>
        <end position="733"/>
    </location>
</feature>
<proteinExistence type="inferred from homology"/>
<dbReference type="AlphaFoldDB" id="A0A9W8LWE9"/>
<dbReference type="EMBL" id="JANBUO010000063">
    <property type="protein sequence ID" value="KAJ2808172.1"/>
    <property type="molecule type" value="Genomic_DNA"/>
</dbReference>
<feature type="domain" description="NAA35-like N-terminal" evidence="5">
    <location>
        <begin position="42"/>
        <end position="184"/>
    </location>
</feature>
<dbReference type="Pfam" id="PF25789">
    <property type="entry name" value="TPR_NAA35"/>
    <property type="match status" value="1"/>
</dbReference>
<evidence type="ECO:0000259" key="5">
    <source>
        <dbReference type="Pfam" id="PF04112"/>
    </source>
</evidence>
<organism evidence="7 8">
    <name type="scientific">Coemansia guatemalensis</name>
    <dbReference type="NCBI Taxonomy" id="2761395"/>
    <lineage>
        <taxon>Eukaryota</taxon>
        <taxon>Fungi</taxon>
        <taxon>Fungi incertae sedis</taxon>
        <taxon>Zoopagomycota</taxon>
        <taxon>Kickxellomycotina</taxon>
        <taxon>Kickxellomycetes</taxon>
        <taxon>Kickxellales</taxon>
        <taxon>Kickxellaceae</taxon>
        <taxon>Coemansia</taxon>
    </lineage>
</organism>
<feature type="compositionally biased region" description="Basic residues" evidence="4">
    <location>
        <begin position="715"/>
        <end position="726"/>
    </location>
</feature>
<evidence type="ECO:0000313" key="7">
    <source>
        <dbReference type="EMBL" id="KAJ2808172.1"/>
    </source>
</evidence>